<dbReference type="OrthoDB" id="2757158at2759"/>
<gene>
    <name evidence="2" type="ORF">OH76DRAFT_1420563</name>
</gene>
<keyword evidence="3" id="KW-1185">Reference proteome</keyword>
<feature type="compositionally biased region" description="Basic residues" evidence="1">
    <location>
        <begin position="215"/>
        <end position="226"/>
    </location>
</feature>
<dbReference type="Proteomes" id="UP000256964">
    <property type="component" value="Unassembled WGS sequence"/>
</dbReference>
<organism evidence="2 3">
    <name type="scientific">Lentinus brumalis</name>
    <dbReference type="NCBI Taxonomy" id="2498619"/>
    <lineage>
        <taxon>Eukaryota</taxon>
        <taxon>Fungi</taxon>
        <taxon>Dikarya</taxon>
        <taxon>Basidiomycota</taxon>
        <taxon>Agaricomycotina</taxon>
        <taxon>Agaricomycetes</taxon>
        <taxon>Polyporales</taxon>
        <taxon>Polyporaceae</taxon>
        <taxon>Lentinus</taxon>
    </lineage>
</organism>
<evidence type="ECO:0000313" key="3">
    <source>
        <dbReference type="Proteomes" id="UP000256964"/>
    </source>
</evidence>
<evidence type="ECO:0000256" key="1">
    <source>
        <dbReference type="SAM" id="MobiDB-lite"/>
    </source>
</evidence>
<accession>A0A371D000</accession>
<sequence>MHQQQTPSLSDRAMDELYVAQYLALASMEATHRDVTRITIGRPAAPPDDMVVSVCGIQDWDRRETSITYTYAYRDGRNIIQSRTQATSAPAPFPQNPVPSATNAGTAGAASAEVPLASSGAEGSTQDAGRSGMADFPMQGVAASRESDSIRQSSGSVPEQPSEQGIQTEAATAGGVQRTAPAPRPDEMSAASGSQASLDQVNMSAGTIKAEKPKSQNKKRLAIRRHANKIARTDDYTEWYSSCSRDPLAEPPNVRRSPGILYVHRHKHETEAKWDTQVWMYARREGAQGAVRKGIFLLQNRDAGTEGEWVGVRPGQKHPELPGYVLHLRETGEPSWVKASTARTYRARGQADS</sequence>
<dbReference type="AlphaFoldDB" id="A0A371D000"/>
<feature type="compositionally biased region" description="Low complexity" evidence="1">
    <location>
        <begin position="100"/>
        <end position="112"/>
    </location>
</feature>
<evidence type="ECO:0000313" key="2">
    <source>
        <dbReference type="EMBL" id="RDX45852.1"/>
    </source>
</evidence>
<feature type="region of interest" description="Disordered" evidence="1">
    <location>
        <begin position="86"/>
        <end position="226"/>
    </location>
</feature>
<feature type="compositionally biased region" description="Polar residues" evidence="1">
    <location>
        <begin position="191"/>
        <end position="205"/>
    </location>
</feature>
<reference evidence="2 3" key="1">
    <citation type="journal article" date="2018" name="Biotechnol. Biofuels">
        <title>Integrative visual omics of the white-rot fungus Polyporus brumalis exposes the biotechnological potential of its oxidative enzymes for delignifying raw plant biomass.</title>
        <authorList>
            <person name="Miyauchi S."/>
            <person name="Rancon A."/>
            <person name="Drula E."/>
            <person name="Hage H."/>
            <person name="Chaduli D."/>
            <person name="Favel A."/>
            <person name="Grisel S."/>
            <person name="Henrissat B."/>
            <person name="Herpoel-Gimbert I."/>
            <person name="Ruiz-Duenas F.J."/>
            <person name="Chevret D."/>
            <person name="Hainaut M."/>
            <person name="Lin J."/>
            <person name="Wang M."/>
            <person name="Pangilinan J."/>
            <person name="Lipzen A."/>
            <person name="Lesage-Meessen L."/>
            <person name="Navarro D."/>
            <person name="Riley R."/>
            <person name="Grigoriev I.V."/>
            <person name="Zhou S."/>
            <person name="Raouche S."/>
            <person name="Rosso M.N."/>
        </authorList>
    </citation>
    <scope>NUCLEOTIDE SEQUENCE [LARGE SCALE GENOMIC DNA]</scope>
    <source>
        <strain evidence="2 3">BRFM 1820</strain>
    </source>
</reference>
<feature type="compositionally biased region" description="Polar residues" evidence="1">
    <location>
        <begin position="150"/>
        <end position="170"/>
    </location>
</feature>
<name>A0A371D000_9APHY</name>
<proteinExistence type="predicted"/>
<dbReference type="EMBL" id="KZ857433">
    <property type="protein sequence ID" value="RDX45852.1"/>
    <property type="molecule type" value="Genomic_DNA"/>
</dbReference>
<protein>
    <submittedName>
        <fullName evidence="2">Uncharacterized protein</fullName>
    </submittedName>
</protein>